<proteinExistence type="predicted"/>
<dbReference type="GO" id="GO:0097363">
    <property type="term" value="F:protein O-acetylglucosaminyltransferase activity"/>
    <property type="evidence" value="ECO:0007669"/>
    <property type="project" value="TreeGrafter"/>
</dbReference>
<dbReference type="Pfam" id="PF00533">
    <property type="entry name" value="BRCT"/>
    <property type="match status" value="1"/>
</dbReference>
<dbReference type="PANTHER" id="PTHR44366">
    <property type="entry name" value="UDP-N-ACETYLGLUCOSAMINE--PEPTIDE N-ACETYLGLUCOSAMINYLTRANSFERASE 110 KDA SUBUNIT"/>
    <property type="match status" value="1"/>
</dbReference>
<dbReference type="GO" id="GO:0006493">
    <property type="term" value="P:protein O-linked glycosylation"/>
    <property type="evidence" value="ECO:0007669"/>
    <property type="project" value="InterPro"/>
</dbReference>
<evidence type="ECO:0000256" key="1">
    <source>
        <dbReference type="PROSITE-ProRule" id="PRU00339"/>
    </source>
</evidence>
<comment type="caution">
    <text evidence="4">The sequence shown here is derived from an EMBL/GenBank/DDBJ whole genome shotgun (WGS) entry which is preliminary data.</text>
</comment>
<dbReference type="InterPro" id="IPR019734">
    <property type="entry name" value="TPR_rpt"/>
</dbReference>
<feature type="domain" description="BRCT" evidence="3">
    <location>
        <begin position="25"/>
        <end position="113"/>
    </location>
</feature>
<evidence type="ECO:0000259" key="3">
    <source>
        <dbReference type="PROSITE" id="PS50172"/>
    </source>
</evidence>
<evidence type="ECO:0000256" key="2">
    <source>
        <dbReference type="SAM" id="MobiDB-lite"/>
    </source>
</evidence>
<dbReference type="Pfam" id="PF13432">
    <property type="entry name" value="TPR_16"/>
    <property type="match status" value="2"/>
</dbReference>
<dbReference type="SUPFAM" id="SSF48452">
    <property type="entry name" value="TPR-like"/>
    <property type="match status" value="1"/>
</dbReference>
<dbReference type="Gene3D" id="1.25.40.10">
    <property type="entry name" value="Tetratricopeptide repeat domain"/>
    <property type="match status" value="1"/>
</dbReference>
<feature type="compositionally biased region" description="Basic residues" evidence="2">
    <location>
        <begin position="1"/>
        <end position="10"/>
    </location>
</feature>
<dbReference type="SUPFAM" id="SSF52113">
    <property type="entry name" value="BRCT domain"/>
    <property type="match status" value="1"/>
</dbReference>
<sequence length="418" mass="47190">MADARRRPKRSQADRVAQRNHVLSRESSPFRGKRIALTGRFASMDRGAVRRLIVALGATPTDHVSRRTSVLVVGSDGWPLKRSGQPTRNLRRAANWKRKGYPLEIINEATFLERVGVSEIDHGLRRLYTVEQISDMVQVSGLRIRRWVEAGLIAPKEVRHGVPMFSFQQIASIRDLWRMLADGCSLQTLAINLGRIRRLLPDSDGACLEVQRLGQALVARGPDGTLIEGNGQRRFSFEAFESDVACLDESVRWDESVPRQTDPDVAFALATTLETADPERAIDAYQNWLDRFGSDPAALFNLANLLRASGQIETAVACYRRSLSVDSTRANVWNNYALSLADLGRLDEATRAIENAIDQDREYADAYFNAADILEERGQFARARLMWRQYLQFDGETEHGRYARDRCQRGVISTVDER</sequence>
<dbReference type="CDD" id="cd17748">
    <property type="entry name" value="BRCT_DNA_ligase_like"/>
    <property type="match status" value="1"/>
</dbReference>
<dbReference type="InterPro" id="IPR000551">
    <property type="entry name" value="MerR-type_HTH_dom"/>
</dbReference>
<keyword evidence="5" id="KW-1185">Reference proteome</keyword>
<dbReference type="InterPro" id="IPR037919">
    <property type="entry name" value="OGT"/>
</dbReference>
<feature type="region of interest" description="Disordered" evidence="2">
    <location>
        <begin position="1"/>
        <end position="28"/>
    </location>
</feature>
<evidence type="ECO:0000313" key="5">
    <source>
        <dbReference type="Proteomes" id="UP000324479"/>
    </source>
</evidence>
<dbReference type="GO" id="GO:0003677">
    <property type="term" value="F:DNA binding"/>
    <property type="evidence" value="ECO:0007669"/>
    <property type="project" value="InterPro"/>
</dbReference>
<dbReference type="SMART" id="SM00028">
    <property type="entry name" value="TPR"/>
    <property type="match status" value="3"/>
</dbReference>
<reference evidence="4 5" key="1">
    <citation type="submission" date="2019-08" db="EMBL/GenBank/DDBJ databases">
        <authorList>
            <person name="Dhanesh K."/>
            <person name="Kumar G."/>
            <person name="Sasikala C."/>
            <person name="Venkata Ramana C."/>
        </authorList>
    </citation>
    <scope>NUCLEOTIDE SEQUENCE [LARGE SCALE GENOMIC DNA]</scope>
    <source>
        <strain evidence="4 5">JC645</strain>
    </source>
</reference>
<dbReference type="PROSITE" id="PS50172">
    <property type="entry name" value="BRCT"/>
    <property type="match status" value="1"/>
</dbReference>
<dbReference type="Gene3D" id="1.10.1660.10">
    <property type="match status" value="1"/>
</dbReference>
<dbReference type="EMBL" id="VWOX01000003">
    <property type="protein sequence ID" value="KAA5545434.1"/>
    <property type="molecule type" value="Genomic_DNA"/>
</dbReference>
<evidence type="ECO:0000313" key="4">
    <source>
        <dbReference type="EMBL" id="KAA5545434.1"/>
    </source>
</evidence>
<dbReference type="AlphaFoldDB" id="A0A5M6DD30"/>
<dbReference type="Pfam" id="PF13411">
    <property type="entry name" value="MerR_1"/>
    <property type="match status" value="1"/>
</dbReference>
<dbReference type="Gene3D" id="3.40.50.10190">
    <property type="entry name" value="BRCT domain"/>
    <property type="match status" value="1"/>
</dbReference>
<dbReference type="InterPro" id="IPR011990">
    <property type="entry name" value="TPR-like_helical_dom_sf"/>
</dbReference>
<dbReference type="GO" id="GO:0006355">
    <property type="term" value="P:regulation of DNA-templated transcription"/>
    <property type="evidence" value="ECO:0007669"/>
    <property type="project" value="InterPro"/>
</dbReference>
<dbReference type="Proteomes" id="UP000324479">
    <property type="component" value="Unassembled WGS sequence"/>
</dbReference>
<gene>
    <name evidence="4" type="ORF">FYK55_07230</name>
</gene>
<name>A0A5M6DD30_9BACT</name>
<dbReference type="PANTHER" id="PTHR44366:SF1">
    <property type="entry name" value="UDP-N-ACETYLGLUCOSAMINE--PEPTIDE N-ACETYLGLUCOSAMINYLTRANSFERASE 110 KDA SUBUNIT"/>
    <property type="match status" value="1"/>
</dbReference>
<dbReference type="PROSITE" id="PS50005">
    <property type="entry name" value="TPR"/>
    <property type="match status" value="1"/>
</dbReference>
<dbReference type="InterPro" id="IPR001357">
    <property type="entry name" value="BRCT_dom"/>
</dbReference>
<feature type="repeat" description="TPR" evidence="1">
    <location>
        <begin position="296"/>
        <end position="329"/>
    </location>
</feature>
<organism evidence="4 5">
    <name type="scientific">Roseiconus nitratireducens</name>
    <dbReference type="NCBI Taxonomy" id="2605748"/>
    <lineage>
        <taxon>Bacteria</taxon>
        <taxon>Pseudomonadati</taxon>
        <taxon>Planctomycetota</taxon>
        <taxon>Planctomycetia</taxon>
        <taxon>Pirellulales</taxon>
        <taxon>Pirellulaceae</taxon>
        <taxon>Roseiconus</taxon>
    </lineage>
</organism>
<keyword evidence="1" id="KW-0802">TPR repeat</keyword>
<accession>A0A5M6DD30</accession>
<dbReference type="InterPro" id="IPR036420">
    <property type="entry name" value="BRCT_dom_sf"/>
</dbReference>
<protein>
    <submittedName>
        <fullName evidence="4">Tetratricopeptide repeat protein</fullName>
    </submittedName>
</protein>